<accession>A0A127EEQ6</accession>
<dbReference type="CDD" id="cd14254">
    <property type="entry name" value="Dockerin_II"/>
    <property type="match status" value="1"/>
</dbReference>
<feature type="domain" description="Dockerin" evidence="7">
    <location>
        <begin position="1573"/>
        <end position="1628"/>
    </location>
</feature>
<dbReference type="Gene3D" id="1.20.1270.90">
    <property type="entry name" value="AF1782-like"/>
    <property type="match status" value="2"/>
</dbReference>
<dbReference type="PATRIC" id="fig|1502.177.peg.207"/>
<dbReference type="InterPro" id="IPR016134">
    <property type="entry name" value="Dockerin_dom"/>
</dbReference>
<dbReference type="InterPro" id="IPR029018">
    <property type="entry name" value="Hex-like_dom2"/>
</dbReference>
<evidence type="ECO:0000313" key="9">
    <source>
        <dbReference type="EMBL" id="AMN34415.1"/>
    </source>
</evidence>
<comment type="similarity">
    <text evidence="3">Belongs to the glycosyl hydrolase 84 family.</text>
</comment>
<dbReference type="OrthoDB" id="9760892at2"/>
<dbReference type="InterPro" id="IPR000421">
    <property type="entry name" value="FA58C"/>
</dbReference>
<dbReference type="Gene3D" id="1.10.1330.10">
    <property type="entry name" value="Dockerin domain"/>
    <property type="match status" value="1"/>
</dbReference>
<keyword evidence="2 3" id="KW-0326">Glycosidase</keyword>
<dbReference type="SUPFAM" id="SSF63446">
    <property type="entry name" value="Type I dockerin domain"/>
    <property type="match status" value="1"/>
</dbReference>
<dbReference type="Proteomes" id="UP000070260">
    <property type="component" value="Chromosome"/>
</dbReference>
<dbReference type="Gene3D" id="1.20.58.460">
    <property type="entry name" value="Hyaluronidase post-catalytic domain-like"/>
    <property type="match status" value="1"/>
</dbReference>
<dbReference type="Gene3D" id="3.20.20.80">
    <property type="entry name" value="Glycosidases"/>
    <property type="match status" value="1"/>
</dbReference>
<dbReference type="Gene3D" id="2.60.40.1180">
    <property type="entry name" value="Golgi alpha-mannosidase II"/>
    <property type="match status" value="1"/>
</dbReference>
<dbReference type="CDD" id="cd00057">
    <property type="entry name" value="FA58C"/>
    <property type="match status" value="1"/>
</dbReference>
<dbReference type="InterPro" id="IPR051822">
    <property type="entry name" value="Glycosyl_Hydrolase_84"/>
</dbReference>
<dbReference type="PROSITE" id="PS52009">
    <property type="entry name" value="GH84"/>
    <property type="match status" value="1"/>
</dbReference>
<dbReference type="PROSITE" id="PS51766">
    <property type="entry name" value="DOCKERIN"/>
    <property type="match status" value="1"/>
</dbReference>
<dbReference type="InterPro" id="IPR015882">
    <property type="entry name" value="HEX_bac_N"/>
</dbReference>
<gene>
    <name evidence="9" type="ORF">JFP838_01120</name>
</gene>
<proteinExistence type="inferred from homology"/>
<dbReference type="PROSITE" id="PS00018">
    <property type="entry name" value="EF_HAND_1"/>
    <property type="match status" value="1"/>
</dbReference>
<dbReference type="Pfam" id="PF02838">
    <property type="entry name" value="Glyco_hydro_20b"/>
    <property type="match status" value="1"/>
</dbReference>
<feature type="domain" description="GH84" evidence="8">
    <location>
        <begin position="185"/>
        <end position="466"/>
    </location>
</feature>
<dbReference type="PANTHER" id="PTHR13170:SF16">
    <property type="entry name" value="PROTEIN O-GLCNACASE"/>
    <property type="match status" value="1"/>
</dbReference>
<evidence type="ECO:0000256" key="2">
    <source>
        <dbReference type="ARBA" id="ARBA00023295"/>
    </source>
</evidence>
<dbReference type="Pfam" id="PF07555">
    <property type="entry name" value="NAGidase"/>
    <property type="match status" value="1"/>
</dbReference>
<dbReference type="GO" id="GO:1901135">
    <property type="term" value="P:carbohydrate derivative metabolic process"/>
    <property type="evidence" value="ECO:0007669"/>
    <property type="project" value="UniProtKB-ARBA"/>
</dbReference>
<reference evidence="9 10" key="1">
    <citation type="journal article" date="2016" name="PLoS ONE">
        <title>Plasmid Characterization and Chromosome Analysis of Two netF+ Clostridium perfringens Isolates Associated with Foal and Canine Necrotizing Enteritis.</title>
        <authorList>
            <person name="Mehdizadeh Gohari I."/>
            <person name="Kropinski A.M."/>
            <person name="Weese S.J."/>
            <person name="Parreira V.R."/>
            <person name="Whitehead A.E."/>
            <person name="Boerlin P."/>
            <person name="Prescott J.F."/>
        </authorList>
    </citation>
    <scope>NUCLEOTIDE SEQUENCE [LARGE SCALE GENOMIC DNA]</scope>
    <source>
        <strain evidence="9 10">JP838</strain>
    </source>
</reference>
<feature type="signal peptide" evidence="5">
    <location>
        <begin position="1"/>
        <end position="30"/>
    </location>
</feature>
<feature type="domain" description="F5/8 type C" evidence="6">
    <location>
        <begin position="781"/>
        <end position="953"/>
    </location>
</feature>
<dbReference type="InterPro" id="IPR018247">
    <property type="entry name" value="EF_Hand_1_Ca_BS"/>
</dbReference>
<dbReference type="Gene3D" id="1.20.1270.70">
    <property type="entry name" value="Designed single chain three-helix bundle"/>
    <property type="match status" value="1"/>
</dbReference>
<protein>
    <submittedName>
        <fullName evidence="9">Hyaluronoglucosaminidase</fullName>
    </submittedName>
</protein>
<evidence type="ECO:0000259" key="6">
    <source>
        <dbReference type="PROSITE" id="PS50022"/>
    </source>
</evidence>
<keyword evidence="1 3" id="KW-0378">Hydrolase</keyword>
<dbReference type="Gene3D" id="3.30.379.10">
    <property type="entry name" value="Chitobiase/beta-hexosaminidase domain 2-like"/>
    <property type="match status" value="1"/>
</dbReference>
<dbReference type="Pfam" id="PF07554">
    <property type="entry name" value="FIVAR"/>
    <property type="match status" value="3"/>
</dbReference>
<evidence type="ECO:0000256" key="4">
    <source>
        <dbReference type="SAM" id="MobiDB-lite"/>
    </source>
</evidence>
<evidence type="ECO:0000256" key="3">
    <source>
        <dbReference type="PROSITE-ProRule" id="PRU01353"/>
    </source>
</evidence>
<dbReference type="Pfam" id="PF00404">
    <property type="entry name" value="Dockerin_1"/>
    <property type="match status" value="1"/>
</dbReference>
<dbReference type="InterPro" id="IPR036439">
    <property type="entry name" value="Dockerin_dom_sf"/>
</dbReference>
<dbReference type="InterPro" id="IPR013780">
    <property type="entry name" value="Glyco_hydro_b"/>
</dbReference>
<feature type="chain" id="PRO_5007447139" evidence="5">
    <location>
        <begin position="31"/>
        <end position="1628"/>
    </location>
</feature>
<dbReference type="GO" id="GO:0015929">
    <property type="term" value="F:hexosaminidase activity"/>
    <property type="evidence" value="ECO:0007669"/>
    <property type="project" value="UniProtKB-ARBA"/>
</dbReference>
<organism evidence="9 10">
    <name type="scientific">Clostridium perfringens</name>
    <dbReference type="NCBI Taxonomy" id="1502"/>
    <lineage>
        <taxon>Bacteria</taxon>
        <taxon>Bacillati</taxon>
        <taxon>Bacillota</taxon>
        <taxon>Clostridia</taxon>
        <taxon>Eubacteriales</taxon>
        <taxon>Clostridiaceae</taxon>
        <taxon>Clostridium</taxon>
    </lineage>
</organism>
<feature type="region of interest" description="Disordered" evidence="4">
    <location>
        <begin position="1242"/>
        <end position="1262"/>
    </location>
</feature>
<dbReference type="InterPro" id="IPR002105">
    <property type="entry name" value="Dockerin_1_rpt"/>
</dbReference>
<dbReference type="SUPFAM" id="SSF55545">
    <property type="entry name" value="beta-N-acetylhexosaminidase-like domain"/>
    <property type="match status" value="1"/>
</dbReference>
<dbReference type="SUPFAM" id="SSF140657">
    <property type="entry name" value="Hyaluronidase post-catalytic domain-like"/>
    <property type="match status" value="1"/>
</dbReference>
<dbReference type="Pfam" id="PF21774">
    <property type="entry name" value="NagJ_C"/>
    <property type="match status" value="1"/>
</dbReference>
<dbReference type="EMBL" id="CP010994">
    <property type="protein sequence ID" value="AMN34415.1"/>
    <property type="molecule type" value="Genomic_DNA"/>
</dbReference>
<dbReference type="RefSeq" id="WP_061426156.1">
    <property type="nucleotide sequence ID" value="NZ_CATNZO010000001.1"/>
</dbReference>
<feature type="compositionally biased region" description="Polar residues" evidence="4">
    <location>
        <begin position="1249"/>
        <end position="1262"/>
    </location>
</feature>
<dbReference type="InterPro" id="IPR008979">
    <property type="entry name" value="Galactose-bd-like_sf"/>
</dbReference>
<dbReference type="PANTHER" id="PTHR13170">
    <property type="entry name" value="O-GLCNACASE"/>
    <property type="match status" value="1"/>
</dbReference>
<feature type="active site" description="Proton donor" evidence="3">
    <location>
        <position position="306"/>
    </location>
</feature>
<evidence type="ECO:0000259" key="8">
    <source>
        <dbReference type="PROSITE" id="PS52009"/>
    </source>
</evidence>
<dbReference type="Pfam" id="PF00754">
    <property type="entry name" value="F5_F8_type_C"/>
    <property type="match status" value="3"/>
</dbReference>
<dbReference type="InterPro" id="IPR011496">
    <property type="entry name" value="O-GlcNAcase_cat"/>
</dbReference>
<dbReference type="InterPro" id="IPR049019">
    <property type="entry name" value="NagJ-like_helical"/>
</dbReference>
<dbReference type="SUPFAM" id="SSF51445">
    <property type="entry name" value="(Trans)glycosidases"/>
    <property type="match status" value="1"/>
</dbReference>
<keyword evidence="5" id="KW-0732">Signal</keyword>
<dbReference type="PROSITE" id="PS50022">
    <property type="entry name" value="FA58C_3"/>
    <property type="match status" value="1"/>
</dbReference>
<sequence>MNKNIRKIITSTVLAAMTISVLPSNLVVFATDGITENFYEIYPKPQEISYSGGEFQISDEINIVYDDGIDTYTKKRVDEVLEASNLEATVSNEIVPGKTNFLVGINESGGVVDNYFNKNIPHDESFFDEKMDANIVSIKDGVIGVIGEDTDSAFYGVTTLKHVFNQLEEGNEIKNFRADDYAEVAHRGFIEGYYGNPWSNEDRAELMKFGGDYKLNQYVFAPKDDPYHNSKWRDLYPEEKLSEIKKLAQVGNETKNRYVYALHPFMNNPVRFDTEENYQNDLGVIKAKFTQLLENDVRQFAILADDASAPAQGASMYVKLLTDLTRWLEEQQSTYPDLKTDLMFCPSDYYGNGSSAQLKELNKAEDNVSIVMTGGRIWGEVDENFANNFMNNISTEGHPGRAPFFWINWPCSDNSKQHLIMGGNDTFLHPGVDPSKIDGIVLNPMQQAEANKSALFAIADYAWNIWDNKEEADENWNDSFKYMDHGTAEETNSSLALREISKHMINQNMDSRVRPLQESVELAPKLDAFKQKYDSGASIKEDALELIEEFTNLQKAAEYYKNNPGNERTRDQIIYWLNCWEDTMDAAIGYLKSAIAIEEGDDEAAWANYSEAQSAFEKSKTYGFHYVDHTEYAEVGVQHIVPFIKSMGQNLSVVIGSIVDPNRIIATYISNRQDAPTGNPDNIFDNNASTELVYKNPNRIDVGTYVGVKYSNPITLNNVEFLMGANSNPNDTMQKAKIQYTVDGREWIDLEEGVEYTMPGAIKVENLDLKVRGVRLIATEARENTWLGVRDINVNKKEDSNSGVEFNPSLIRSESWQVYEGNEANLLDGDDNTGVWYKTLNGDTSLAGEFIGLDLGKEIKLDGIRFVIGKNGGGSSDKWNKFKLEYSLDNKSWTTIKEYDKTGAPAGKDIIEESFETPISAKYIRLTNMENINKWLTFSEFAIVSDELESAGNKENVYTNTELDLLSLAKEDVTKLIPIDDISLNHGEYIGVKLNRIKDLSNINLEISNDTGLKLQSSMNGVEWIDITDKNTLEDGRYVRLINTSNETINFNLTKFEVNSNEVYEPSLVDAYVGDDGAKKAVDGDLKTRVKFLGAPSTGDTIVYDLGQEILVDNLKYVVLDTEVDHVRDGKIQLSLDGETWTDAISIGDGVENGVDDMFSTPLKNGYKHGNQSGGIVPIDSAYVEGDNLNQKARYVRILFTAPYRHRWTVINELMINNGEYISTVNDPTYISNPIEERGFAPSNLRDGNLTTSYKPNTNNGEVSEGSITYRLSEKTDVRKVTIVQSGSSISNAKVMARVGDGSESVTDQWVQLGTLSNSLNEFINRDYNNIYEIKIEWTDVAPNIYEIITLNQEFEFPVNDSLKAKYDELINLSGDEYTLSSFETLKEALNEAKSILDDSNSSQKKIDKALEKLNKSEEGLALRATDFEDFNKVLTLGNSLVEEEYTAESWALFSEVLEVANEANKNKADYTQDQINQIVIDLDASIKALVKETPEVDKTNLGELINQGKSLLEESVEGFNVGEYHKGAKDGLTVEINKVEEVFNKEDATEEEINLAKESLEGAIARFNSLLIEESTGDFNGNGKIDIGDLAMVSKNYGSTTNTSLDLNKDGSIDEYEISFINHRILN</sequence>
<evidence type="ECO:0000256" key="5">
    <source>
        <dbReference type="SAM" id="SignalP"/>
    </source>
</evidence>
<dbReference type="Gene3D" id="2.60.120.260">
    <property type="entry name" value="Galactose-binding domain-like"/>
    <property type="match status" value="3"/>
</dbReference>
<dbReference type="InterPro" id="IPR017853">
    <property type="entry name" value="GH"/>
</dbReference>
<dbReference type="SUPFAM" id="SSF49785">
    <property type="entry name" value="Galactose-binding domain-like"/>
    <property type="match status" value="4"/>
</dbReference>
<dbReference type="GO" id="GO:0000272">
    <property type="term" value="P:polysaccharide catabolic process"/>
    <property type="evidence" value="ECO:0007669"/>
    <property type="project" value="InterPro"/>
</dbReference>
<evidence type="ECO:0000256" key="1">
    <source>
        <dbReference type="ARBA" id="ARBA00022801"/>
    </source>
</evidence>
<evidence type="ECO:0000259" key="7">
    <source>
        <dbReference type="PROSITE" id="PS51766"/>
    </source>
</evidence>
<evidence type="ECO:0000313" key="10">
    <source>
        <dbReference type="Proteomes" id="UP000070260"/>
    </source>
</evidence>
<dbReference type="SMART" id="SM00231">
    <property type="entry name" value="FA58C"/>
    <property type="match status" value="1"/>
</dbReference>
<dbReference type="SMR" id="A0A127EEQ6"/>
<name>A0A127EEQ6_CLOPF</name>